<reference evidence="1" key="2">
    <citation type="journal article" date="2015" name="Data Brief">
        <title>Shoot transcriptome of the giant reed, Arundo donax.</title>
        <authorList>
            <person name="Barrero R.A."/>
            <person name="Guerrero F.D."/>
            <person name="Moolhuijzen P."/>
            <person name="Goolsby J.A."/>
            <person name="Tidwell J."/>
            <person name="Bellgard S.E."/>
            <person name="Bellgard M.I."/>
        </authorList>
    </citation>
    <scope>NUCLEOTIDE SEQUENCE</scope>
    <source>
        <tissue evidence="1">Shoot tissue taken approximately 20 cm above the soil surface</tissue>
    </source>
</reference>
<evidence type="ECO:0000313" key="1">
    <source>
        <dbReference type="EMBL" id="JAD66139.1"/>
    </source>
</evidence>
<reference evidence="1" key="1">
    <citation type="submission" date="2014-09" db="EMBL/GenBank/DDBJ databases">
        <authorList>
            <person name="Magalhaes I.L.F."/>
            <person name="Oliveira U."/>
            <person name="Santos F.R."/>
            <person name="Vidigal T.H.D.A."/>
            <person name="Brescovit A.D."/>
            <person name="Santos A.J."/>
        </authorList>
    </citation>
    <scope>NUCLEOTIDE SEQUENCE</scope>
    <source>
        <tissue evidence="1">Shoot tissue taken approximately 20 cm above the soil surface</tissue>
    </source>
</reference>
<protein>
    <submittedName>
        <fullName evidence="1">Uncharacterized protein</fullName>
    </submittedName>
</protein>
<sequence>MAQSASESMMC</sequence>
<proteinExistence type="predicted"/>
<dbReference type="EMBL" id="GBRH01231756">
    <property type="protein sequence ID" value="JAD66139.1"/>
    <property type="molecule type" value="Transcribed_RNA"/>
</dbReference>
<organism evidence="1">
    <name type="scientific">Arundo donax</name>
    <name type="common">Giant reed</name>
    <name type="synonym">Donax arundinaceus</name>
    <dbReference type="NCBI Taxonomy" id="35708"/>
    <lineage>
        <taxon>Eukaryota</taxon>
        <taxon>Viridiplantae</taxon>
        <taxon>Streptophyta</taxon>
        <taxon>Embryophyta</taxon>
        <taxon>Tracheophyta</taxon>
        <taxon>Spermatophyta</taxon>
        <taxon>Magnoliopsida</taxon>
        <taxon>Liliopsida</taxon>
        <taxon>Poales</taxon>
        <taxon>Poaceae</taxon>
        <taxon>PACMAD clade</taxon>
        <taxon>Arundinoideae</taxon>
        <taxon>Arundineae</taxon>
        <taxon>Arundo</taxon>
    </lineage>
</organism>
<accession>A0A0A9BQB4</accession>
<name>A0A0A9BQB4_ARUDO</name>